<feature type="signal peptide" evidence="3">
    <location>
        <begin position="1"/>
        <end position="19"/>
    </location>
</feature>
<dbReference type="CDD" id="cd12087">
    <property type="entry name" value="TM_EGFR-like"/>
    <property type="match status" value="1"/>
</dbReference>
<feature type="transmembrane region" description="Helical" evidence="2">
    <location>
        <begin position="130"/>
        <end position="151"/>
    </location>
</feature>
<keyword evidence="5" id="KW-1185">Reference proteome</keyword>
<evidence type="ECO:0000256" key="3">
    <source>
        <dbReference type="SAM" id="SignalP"/>
    </source>
</evidence>
<proteinExistence type="predicted"/>
<reference evidence="4" key="1">
    <citation type="journal article" date="2020" name="Stud. Mycol.">
        <title>101 Dothideomycetes genomes: a test case for predicting lifestyles and emergence of pathogens.</title>
        <authorList>
            <person name="Haridas S."/>
            <person name="Albert R."/>
            <person name="Binder M."/>
            <person name="Bloem J."/>
            <person name="Labutti K."/>
            <person name="Salamov A."/>
            <person name="Andreopoulos B."/>
            <person name="Baker S."/>
            <person name="Barry K."/>
            <person name="Bills G."/>
            <person name="Bluhm B."/>
            <person name="Cannon C."/>
            <person name="Castanera R."/>
            <person name="Culley D."/>
            <person name="Daum C."/>
            <person name="Ezra D."/>
            <person name="Gonzalez J."/>
            <person name="Henrissat B."/>
            <person name="Kuo A."/>
            <person name="Liang C."/>
            <person name="Lipzen A."/>
            <person name="Lutzoni F."/>
            <person name="Magnuson J."/>
            <person name="Mondo S."/>
            <person name="Nolan M."/>
            <person name="Ohm R."/>
            <person name="Pangilinan J."/>
            <person name="Park H.-J."/>
            <person name="Ramirez L."/>
            <person name="Alfaro M."/>
            <person name="Sun H."/>
            <person name="Tritt A."/>
            <person name="Yoshinaga Y."/>
            <person name="Zwiers L.-H."/>
            <person name="Turgeon B."/>
            <person name="Goodwin S."/>
            <person name="Spatafora J."/>
            <person name="Crous P."/>
            <person name="Grigoriev I."/>
        </authorList>
    </citation>
    <scope>NUCLEOTIDE SEQUENCE</scope>
    <source>
        <strain evidence="4">CBS 122367</strain>
    </source>
</reference>
<keyword evidence="2" id="KW-0812">Transmembrane</keyword>
<evidence type="ECO:0000256" key="1">
    <source>
        <dbReference type="SAM" id="MobiDB-lite"/>
    </source>
</evidence>
<keyword evidence="3" id="KW-0732">Signal</keyword>
<organism evidence="4 5">
    <name type="scientific">Lentithecium fluviatile CBS 122367</name>
    <dbReference type="NCBI Taxonomy" id="1168545"/>
    <lineage>
        <taxon>Eukaryota</taxon>
        <taxon>Fungi</taxon>
        <taxon>Dikarya</taxon>
        <taxon>Ascomycota</taxon>
        <taxon>Pezizomycotina</taxon>
        <taxon>Dothideomycetes</taxon>
        <taxon>Pleosporomycetidae</taxon>
        <taxon>Pleosporales</taxon>
        <taxon>Massarineae</taxon>
        <taxon>Lentitheciaceae</taxon>
        <taxon>Lentithecium</taxon>
    </lineage>
</organism>
<evidence type="ECO:0008006" key="6">
    <source>
        <dbReference type="Google" id="ProtNLM"/>
    </source>
</evidence>
<evidence type="ECO:0000313" key="4">
    <source>
        <dbReference type="EMBL" id="KAF2685340.1"/>
    </source>
</evidence>
<evidence type="ECO:0000256" key="2">
    <source>
        <dbReference type="SAM" id="Phobius"/>
    </source>
</evidence>
<dbReference type="AlphaFoldDB" id="A0A6G1J544"/>
<feature type="chain" id="PRO_5026261351" description="Mid2 domain-containing protein" evidence="3">
    <location>
        <begin position="20"/>
        <end position="236"/>
    </location>
</feature>
<feature type="region of interest" description="Disordered" evidence="1">
    <location>
        <begin position="62"/>
        <end position="127"/>
    </location>
</feature>
<keyword evidence="2" id="KW-0472">Membrane</keyword>
<evidence type="ECO:0000313" key="5">
    <source>
        <dbReference type="Proteomes" id="UP000799291"/>
    </source>
</evidence>
<dbReference type="EMBL" id="MU005579">
    <property type="protein sequence ID" value="KAF2685340.1"/>
    <property type="molecule type" value="Genomic_DNA"/>
</dbReference>
<gene>
    <name evidence="4" type="ORF">K458DRAFT_388223</name>
</gene>
<feature type="compositionally biased region" description="Low complexity" evidence="1">
    <location>
        <begin position="101"/>
        <end position="119"/>
    </location>
</feature>
<protein>
    <recommendedName>
        <fullName evidence="6">Mid2 domain-containing protein</fullName>
    </recommendedName>
</protein>
<name>A0A6G1J544_9PLEO</name>
<feature type="compositionally biased region" description="Polar residues" evidence="1">
    <location>
        <begin position="77"/>
        <end position="100"/>
    </location>
</feature>
<keyword evidence="2" id="KW-1133">Transmembrane helix</keyword>
<feature type="compositionally biased region" description="Low complexity" evidence="1">
    <location>
        <begin position="62"/>
        <end position="76"/>
    </location>
</feature>
<sequence length="236" mass="24414">MEIFLVGIAVAFLSAIATAQNVPIFLIARCAELTDFSCHAKRAIPSFYASSGVTTMISASTKSASTGSSATSESSTMQSLAESSTPSTTPITDATGTPANTDATSAGSSSTSPPTQAASVRGSSSPPTGAIVGGVLGGLAMVCITVVAVFWMQQIMNDGLNPEMQTGGAQPQYGYYPDTETGQARDVPPAYGLHELEESKRQRVVELEEREAAKVEAESRGRLETALPSLISALKI</sequence>
<dbReference type="Proteomes" id="UP000799291">
    <property type="component" value="Unassembled WGS sequence"/>
</dbReference>
<accession>A0A6G1J544</accession>